<dbReference type="Gene3D" id="3.30.450.40">
    <property type="match status" value="1"/>
</dbReference>
<dbReference type="RefSeq" id="WP_039306548.1">
    <property type="nucleotide sequence ID" value="NZ_JAODTE010000012.1"/>
</dbReference>
<dbReference type="SMART" id="SM00086">
    <property type="entry name" value="PAC"/>
    <property type="match status" value="2"/>
</dbReference>
<evidence type="ECO:0000256" key="4">
    <source>
        <dbReference type="ARBA" id="ARBA00034247"/>
    </source>
</evidence>
<dbReference type="GO" id="GO:0052621">
    <property type="term" value="F:diguanylate cyclase activity"/>
    <property type="evidence" value="ECO:0007669"/>
    <property type="project" value="UniProtKB-EC"/>
</dbReference>
<protein>
    <recommendedName>
        <fullName evidence="3">diguanylate cyclase</fullName>
        <ecNumber evidence="3">2.7.7.65</ecNumber>
    </recommendedName>
</protein>
<dbReference type="InterPro" id="IPR000700">
    <property type="entry name" value="PAS-assoc_C"/>
</dbReference>
<evidence type="ECO:0000313" key="11">
    <source>
        <dbReference type="Proteomes" id="UP000032874"/>
    </source>
</evidence>
<comment type="pathway">
    <text evidence="2">Purine metabolism; 3',5'-cyclic di-GMP biosynthesis.</text>
</comment>
<dbReference type="InterPro" id="IPR043128">
    <property type="entry name" value="Rev_trsase/Diguanyl_cyclase"/>
</dbReference>
<evidence type="ECO:0000313" key="10">
    <source>
        <dbReference type="Proteomes" id="UP000032869"/>
    </source>
</evidence>
<dbReference type="EC" id="2.7.7.65" evidence="3"/>
<dbReference type="PROSITE" id="PS50887">
    <property type="entry name" value="GGDEF"/>
    <property type="match status" value="1"/>
</dbReference>
<evidence type="ECO:0000256" key="2">
    <source>
        <dbReference type="ARBA" id="ARBA00004665"/>
    </source>
</evidence>
<dbReference type="InterPro" id="IPR003018">
    <property type="entry name" value="GAF"/>
</dbReference>
<dbReference type="SUPFAM" id="SSF55781">
    <property type="entry name" value="GAF domain-like"/>
    <property type="match status" value="1"/>
</dbReference>
<dbReference type="EMBL" id="JQHL01000008">
    <property type="protein sequence ID" value="KFX19174.1"/>
    <property type="molecule type" value="Genomic_DNA"/>
</dbReference>
<comment type="caution">
    <text evidence="8">The sequence shown here is derived from an EMBL/GenBank/DDBJ whole genome shotgun (WGS) entry which is preliminary data.</text>
</comment>
<dbReference type="InterPro" id="IPR000160">
    <property type="entry name" value="GGDEF_dom"/>
</dbReference>
<name>A0A093T1N3_9GAMM</name>
<dbReference type="Proteomes" id="UP000032869">
    <property type="component" value="Unassembled WGS sequence"/>
</dbReference>
<dbReference type="PANTHER" id="PTHR46663">
    <property type="entry name" value="DIGUANYLATE CYCLASE DGCT-RELATED"/>
    <property type="match status" value="1"/>
</dbReference>
<evidence type="ECO:0000313" key="8">
    <source>
        <dbReference type="EMBL" id="KFX05392.1"/>
    </source>
</evidence>
<dbReference type="InterPro" id="IPR035965">
    <property type="entry name" value="PAS-like_dom_sf"/>
</dbReference>
<comment type="catalytic activity">
    <reaction evidence="4">
        <text>2 GTP = 3',3'-c-di-GMP + 2 diphosphate</text>
        <dbReference type="Rhea" id="RHEA:24898"/>
        <dbReference type="ChEBI" id="CHEBI:33019"/>
        <dbReference type="ChEBI" id="CHEBI:37565"/>
        <dbReference type="ChEBI" id="CHEBI:58805"/>
        <dbReference type="EC" id="2.7.7.65"/>
    </reaction>
</comment>
<evidence type="ECO:0000259" key="6">
    <source>
        <dbReference type="PROSITE" id="PS50113"/>
    </source>
</evidence>
<organism evidence="8 11">
    <name type="scientific">Pectobacterium betavasculorum</name>
    <dbReference type="NCBI Taxonomy" id="55207"/>
    <lineage>
        <taxon>Bacteria</taxon>
        <taxon>Pseudomonadati</taxon>
        <taxon>Pseudomonadota</taxon>
        <taxon>Gammaproteobacteria</taxon>
        <taxon>Enterobacterales</taxon>
        <taxon>Pectobacteriaceae</taxon>
        <taxon>Pectobacterium</taxon>
    </lineage>
</organism>
<dbReference type="SUPFAM" id="SSF55785">
    <property type="entry name" value="PYP-like sensor domain (PAS domain)"/>
    <property type="match status" value="2"/>
</dbReference>
<dbReference type="Pfam" id="PF13185">
    <property type="entry name" value="GAF_2"/>
    <property type="match status" value="1"/>
</dbReference>
<gene>
    <name evidence="9" type="ORF">JV35_15490</name>
    <name evidence="8" type="ORF">KP22_11855</name>
</gene>
<dbReference type="eggNOG" id="COG2202">
    <property type="taxonomic scope" value="Bacteria"/>
</dbReference>
<dbReference type="InterPro" id="IPR029016">
    <property type="entry name" value="GAF-like_dom_sf"/>
</dbReference>
<dbReference type="InterPro" id="IPR000014">
    <property type="entry name" value="PAS"/>
</dbReference>
<evidence type="ECO:0000259" key="7">
    <source>
        <dbReference type="PROSITE" id="PS50887"/>
    </source>
</evidence>
<dbReference type="NCBIfam" id="TIGR00229">
    <property type="entry name" value="sensory_box"/>
    <property type="match status" value="2"/>
</dbReference>
<dbReference type="FunFam" id="3.30.70.270:FF:000001">
    <property type="entry name" value="Diguanylate cyclase domain protein"/>
    <property type="match status" value="1"/>
</dbReference>
<feature type="domain" description="PAS" evidence="5">
    <location>
        <begin position="33"/>
        <end position="84"/>
    </location>
</feature>
<feature type="domain" description="PAC" evidence="6">
    <location>
        <begin position="206"/>
        <end position="260"/>
    </location>
</feature>
<dbReference type="Gene3D" id="3.30.450.20">
    <property type="entry name" value="PAS domain"/>
    <property type="match status" value="2"/>
</dbReference>
<dbReference type="InterPro" id="IPR029787">
    <property type="entry name" value="Nucleotide_cyclase"/>
</dbReference>
<feature type="domain" description="PAS" evidence="5">
    <location>
        <begin position="149"/>
        <end position="178"/>
    </location>
</feature>
<dbReference type="Gene3D" id="3.30.70.270">
    <property type="match status" value="1"/>
</dbReference>
<dbReference type="eggNOG" id="COG3706">
    <property type="taxonomic scope" value="Bacteria"/>
</dbReference>
<evidence type="ECO:0000313" key="9">
    <source>
        <dbReference type="EMBL" id="KFX19174.1"/>
    </source>
</evidence>
<dbReference type="SMART" id="SM00091">
    <property type="entry name" value="PAS"/>
    <property type="match status" value="2"/>
</dbReference>
<keyword evidence="10" id="KW-1185">Reference proteome</keyword>
<dbReference type="PROSITE" id="PS50113">
    <property type="entry name" value="PAC"/>
    <property type="match status" value="2"/>
</dbReference>
<proteinExistence type="predicted"/>
<feature type="domain" description="GGDEF" evidence="7">
    <location>
        <begin position="481"/>
        <end position="610"/>
    </location>
</feature>
<dbReference type="eggNOG" id="COG2203">
    <property type="taxonomic scope" value="Bacteria"/>
</dbReference>
<dbReference type="SMART" id="SM00267">
    <property type="entry name" value="GGDEF"/>
    <property type="match status" value="1"/>
</dbReference>
<dbReference type="PANTHER" id="PTHR46663:SF2">
    <property type="entry name" value="GGDEF DOMAIN-CONTAINING PROTEIN"/>
    <property type="match status" value="1"/>
</dbReference>
<dbReference type="Pfam" id="PF00990">
    <property type="entry name" value="GGDEF"/>
    <property type="match status" value="1"/>
</dbReference>
<evidence type="ECO:0000256" key="3">
    <source>
        <dbReference type="ARBA" id="ARBA00012528"/>
    </source>
</evidence>
<dbReference type="SUPFAM" id="SSF55073">
    <property type="entry name" value="Nucleotide cyclase"/>
    <property type="match status" value="1"/>
</dbReference>
<dbReference type="CDD" id="cd01949">
    <property type="entry name" value="GGDEF"/>
    <property type="match status" value="1"/>
</dbReference>
<dbReference type="InterPro" id="IPR001610">
    <property type="entry name" value="PAC"/>
</dbReference>
<dbReference type="AlphaFoldDB" id="A0A093T1N3"/>
<evidence type="ECO:0000256" key="1">
    <source>
        <dbReference type="ARBA" id="ARBA00001946"/>
    </source>
</evidence>
<reference evidence="10 11" key="1">
    <citation type="submission" date="2014-08" db="EMBL/GenBank/DDBJ databases">
        <title>Genome sequences of NCPPB Pectobacterium isolates.</title>
        <authorList>
            <person name="Glover R.H."/>
            <person name="Sapp M."/>
            <person name="Elphinstone J."/>
        </authorList>
    </citation>
    <scope>NUCLEOTIDE SEQUENCE [LARGE SCALE GENOMIC DNA]</scope>
    <source>
        <strain evidence="9 10">NCPPB 2793</strain>
        <strain evidence="8 11">NCPPB 2795</strain>
    </source>
</reference>
<dbReference type="InterPro" id="IPR052163">
    <property type="entry name" value="DGC-Regulatory_Protein"/>
</dbReference>
<dbReference type="Proteomes" id="UP000032874">
    <property type="component" value="Unassembled WGS sequence"/>
</dbReference>
<evidence type="ECO:0000259" key="5">
    <source>
        <dbReference type="PROSITE" id="PS50112"/>
    </source>
</evidence>
<accession>A0A093T1N3</accession>
<dbReference type="CDD" id="cd00130">
    <property type="entry name" value="PAS"/>
    <property type="match status" value="2"/>
</dbReference>
<sequence>MNNQSVDVDLITRFDNEAKLHALDSVYAIAEFDLAGKLIEANPLFCKMLGYKKEDIIQKSHTLFLPEAQRQKHDHFWHDVIKGNINAGEFQRKTQKGDIIWLHAAYTPIIDHSGRRIGVIKLALDITQEKRLMSEHRAQLDAIENAQGVIEFDKDGYITHVNKHYLILTGYEAKEILGLHHKSLCDPIYTEQADYQTFWETLHRGHPVSGRFHRLGKGNHSFWIQATYSPVMDSEGNVRKIIKYAHNITQNVETEKKAHQQGIILDILLSVHDSFLLDHNLPSACDKVFERLLDVTNSNFGFIATLQEDEDGQSLYLPAISNLAWDEETLIWYRHQRRTHGGLRLRKLDNLFGHVVTHNTVVCTNNLLRQKAGRDLPPIHPALYSLLGIPITHNGKAIGMIALANRQEGYDQTMIELLAPLVKTLGIIIHARSLEDERTQIEASLRFNAGHDFLTGLPNRSSFFEQARAFFQLRQQSPHADKSCLAIIDIDLFKSINDQFGHLAGDAVLKELAMLMRMSLRQEDLVARIGGEEFIILLKDVPYQTAVMAIERIRKAIEQHTLEYDRQNLHFTISAGIAAYRSDLASVEDWIQLADENLYAAKRQGRNCVK</sequence>
<feature type="domain" description="PAC" evidence="6">
    <location>
        <begin position="86"/>
        <end position="138"/>
    </location>
</feature>
<dbReference type="PROSITE" id="PS50112">
    <property type="entry name" value="PAS"/>
    <property type="match status" value="2"/>
</dbReference>
<dbReference type="Pfam" id="PF13426">
    <property type="entry name" value="PAS_9"/>
    <property type="match status" value="2"/>
</dbReference>
<dbReference type="EMBL" id="JQHM01000003">
    <property type="protein sequence ID" value="KFX05392.1"/>
    <property type="molecule type" value="Genomic_DNA"/>
</dbReference>
<dbReference type="NCBIfam" id="TIGR00254">
    <property type="entry name" value="GGDEF"/>
    <property type="match status" value="1"/>
</dbReference>
<dbReference type="OrthoDB" id="9765776at2"/>
<dbReference type="STRING" id="55207.KP22_11855"/>
<comment type="cofactor">
    <cofactor evidence="1">
        <name>Mg(2+)</name>
        <dbReference type="ChEBI" id="CHEBI:18420"/>
    </cofactor>
</comment>